<evidence type="ECO:0000256" key="4">
    <source>
        <dbReference type="PIRSR" id="PIRSR006241-50"/>
    </source>
</evidence>
<dbReference type="HOGENOM" id="CLU_050006_1_0_11"/>
<keyword evidence="1 3" id="KW-0413">Isomerase</keyword>
<dbReference type="RefSeq" id="WP_015884037.1">
    <property type="nucleotide sequence ID" value="NC_012669.1"/>
</dbReference>
<feature type="active site" description="Proton donor/acceptor" evidence="4">
    <location>
        <position position="151"/>
    </location>
</feature>
<comment type="similarity">
    <text evidence="3">Belongs to the hyi family.</text>
</comment>
<dbReference type="GO" id="GO:0046487">
    <property type="term" value="P:glyoxylate metabolic process"/>
    <property type="evidence" value="ECO:0007669"/>
    <property type="project" value="TreeGrafter"/>
</dbReference>
<reference evidence="6 7" key="1">
    <citation type="journal article" date="2009" name="Stand. Genomic Sci.">
        <title>Complete genome sequence of Beutenbergia cavernae type strain (HKI 0122).</title>
        <authorList>
            <person name="Land M."/>
            <person name="Pukall R."/>
            <person name="Abt B."/>
            <person name="Goker M."/>
            <person name="Rohde M."/>
            <person name="Glavina Del Rio T."/>
            <person name="Tice H."/>
            <person name="Copeland A."/>
            <person name="Cheng J.F."/>
            <person name="Lucas S."/>
            <person name="Chen F."/>
            <person name="Nolan M."/>
            <person name="Bruce D."/>
            <person name="Goodwin L."/>
            <person name="Pitluck S."/>
            <person name="Ivanova N."/>
            <person name="Mavromatis K."/>
            <person name="Ovchinnikova G."/>
            <person name="Pati A."/>
            <person name="Chen A."/>
            <person name="Palaniappan K."/>
            <person name="Hauser L."/>
            <person name="Chang Y.J."/>
            <person name="Jefferies C.C."/>
            <person name="Saunders E."/>
            <person name="Brettin T."/>
            <person name="Detter J.C."/>
            <person name="Han C."/>
            <person name="Chain P."/>
            <person name="Bristow J."/>
            <person name="Eisen J.A."/>
            <person name="Markowitz V."/>
            <person name="Hugenholtz P."/>
            <person name="Kyrpides N.C."/>
            <person name="Klenk H.P."/>
            <person name="Lapidus A."/>
        </authorList>
    </citation>
    <scope>NUCLEOTIDE SEQUENCE [LARGE SCALE GENOMIC DNA]</scope>
    <source>
        <strain evidence="7">ATCC BAA-8 / DSM 12333 / NBRC 16432</strain>
    </source>
</reference>
<dbReference type="PANTHER" id="PTHR43489">
    <property type="entry name" value="ISOMERASE"/>
    <property type="match status" value="1"/>
</dbReference>
<dbReference type="InterPro" id="IPR013022">
    <property type="entry name" value="Xyl_isomerase-like_TIM-brl"/>
</dbReference>
<dbReference type="InterPro" id="IPR026040">
    <property type="entry name" value="HyI-like"/>
</dbReference>
<protein>
    <submittedName>
        <fullName evidence="6">Xylose isomerase domain protein TIM barrel</fullName>
    </submittedName>
</protein>
<evidence type="ECO:0000256" key="3">
    <source>
        <dbReference type="PIRNR" id="PIRNR006241"/>
    </source>
</evidence>
<organism evidence="6 7">
    <name type="scientific">Beutenbergia cavernae (strain ATCC BAA-8 / DSM 12333 / CCUG 43141 / JCM 11478 / NBRC 16432 / NCIMB 13614 / HKI 0122)</name>
    <dbReference type="NCBI Taxonomy" id="471853"/>
    <lineage>
        <taxon>Bacteria</taxon>
        <taxon>Bacillati</taxon>
        <taxon>Actinomycetota</taxon>
        <taxon>Actinomycetes</taxon>
        <taxon>Micrococcales</taxon>
        <taxon>Beutenbergiaceae</taxon>
        <taxon>Beutenbergia</taxon>
    </lineage>
</organism>
<accession>C5C2V6</accession>
<dbReference type="Pfam" id="PF01261">
    <property type="entry name" value="AP_endonuc_2"/>
    <property type="match status" value="1"/>
</dbReference>
<dbReference type="AlphaFoldDB" id="C5C2V6"/>
<feature type="active site" description="Proton donor/acceptor" evidence="4">
    <location>
        <position position="252"/>
    </location>
</feature>
<dbReference type="STRING" id="471853.Bcav_3558"/>
<dbReference type="Proteomes" id="UP000007962">
    <property type="component" value="Chromosome"/>
</dbReference>
<evidence type="ECO:0000256" key="2">
    <source>
        <dbReference type="ARBA" id="ARBA00023277"/>
    </source>
</evidence>
<sequence length="269" mass="27949">MPDPLLAANVSLLFTEVPLLDRPARAARAGFDAIEMWWPFESPVPAASDLADLLLAIEDAGTALVAMNFFAGDMPAGERGVACDPARAADLRANVDVVGAVAERTGCRRFNLLYGKLAPELDPPTQHAAAADAVAEAAATLHPTGAVVLLEPLAAELNGSYPLHTLEDVLAVIDGPLRERSALNVAPLFDTFHLGMNDVDIVAAAVRHGARIGHVQIADAPGRGEPGSGALPIAAALRSLRDAGYAGPVAAEYAPTTTTESTLGWRTTL</sequence>
<dbReference type="OrthoDB" id="9786584at2"/>
<dbReference type="Gene3D" id="3.20.20.150">
    <property type="entry name" value="Divalent-metal-dependent TIM barrel enzymes"/>
    <property type="match status" value="1"/>
</dbReference>
<proteinExistence type="inferred from homology"/>
<keyword evidence="7" id="KW-1185">Reference proteome</keyword>
<dbReference type="EMBL" id="CP001618">
    <property type="protein sequence ID" value="ACQ81800.1"/>
    <property type="molecule type" value="Genomic_DNA"/>
</dbReference>
<evidence type="ECO:0000313" key="7">
    <source>
        <dbReference type="Proteomes" id="UP000007962"/>
    </source>
</evidence>
<dbReference type="InterPro" id="IPR036237">
    <property type="entry name" value="Xyl_isomerase-like_sf"/>
</dbReference>
<dbReference type="eggNOG" id="COG3622">
    <property type="taxonomic scope" value="Bacteria"/>
</dbReference>
<gene>
    <name evidence="6" type="ordered locus">Bcav_3558</name>
</gene>
<feature type="domain" description="Xylose isomerase-like TIM barrel" evidence="5">
    <location>
        <begin position="24"/>
        <end position="265"/>
    </location>
</feature>
<dbReference type="KEGG" id="bcv:Bcav_3558"/>
<evidence type="ECO:0000313" key="6">
    <source>
        <dbReference type="EMBL" id="ACQ81800.1"/>
    </source>
</evidence>
<dbReference type="GO" id="GO:0008903">
    <property type="term" value="F:hydroxypyruvate isomerase activity"/>
    <property type="evidence" value="ECO:0007669"/>
    <property type="project" value="TreeGrafter"/>
</dbReference>
<dbReference type="InterPro" id="IPR050417">
    <property type="entry name" value="Sugar_Epim/Isomerase"/>
</dbReference>
<evidence type="ECO:0000259" key="5">
    <source>
        <dbReference type="Pfam" id="PF01261"/>
    </source>
</evidence>
<dbReference type="SUPFAM" id="SSF51658">
    <property type="entry name" value="Xylose isomerase-like"/>
    <property type="match status" value="1"/>
</dbReference>
<name>C5C2V6_BEUC1</name>
<dbReference type="PIRSF" id="PIRSF006241">
    <property type="entry name" value="HyI"/>
    <property type="match status" value="1"/>
</dbReference>
<dbReference type="PANTHER" id="PTHR43489:SF6">
    <property type="entry name" value="HYDROXYPYRUVATE ISOMERASE-RELATED"/>
    <property type="match status" value="1"/>
</dbReference>
<evidence type="ECO:0000256" key="1">
    <source>
        <dbReference type="ARBA" id="ARBA00023235"/>
    </source>
</evidence>
<keyword evidence="2" id="KW-0119">Carbohydrate metabolism</keyword>